<gene>
    <name evidence="1" type="ORF">QAD02_000455</name>
</gene>
<evidence type="ECO:0000313" key="1">
    <source>
        <dbReference type="EMBL" id="KAJ8669196.1"/>
    </source>
</evidence>
<name>A0ACC2NE69_9HYME</name>
<protein>
    <submittedName>
        <fullName evidence="1">Uncharacterized protein</fullName>
    </submittedName>
</protein>
<organism evidence="1 2">
    <name type="scientific">Eretmocerus hayati</name>
    <dbReference type="NCBI Taxonomy" id="131215"/>
    <lineage>
        <taxon>Eukaryota</taxon>
        <taxon>Metazoa</taxon>
        <taxon>Ecdysozoa</taxon>
        <taxon>Arthropoda</taxon>
        <taxon>Hexapoda</taxon>
        <taxon>Insecta</taxon>
        <taxon>Pterygota</taxon>
        <taxon>Neoptera</taxon>
        <taxon>Endopterygota</taxon>
        <taxon>Hymenoptera</taxon>
        <taxon>Apocrita</taxon>
        <taxon>Proctotrupomorpha</taxon>
        <taxon>Chalcidoidea</taxon>
        <taxon>Aphelinidae</taxon>
        <taxon>Aphelininae</taxon>
        <taxon>Eretmocerus</taxon>
    </lineage>
</organism>
<evidence type="ECO:0000313" key="2">
    <source>
        <dbReference type="Proteomes" id="UP001239111"/>
    </source>
</evidence>
<proteinExistence type="predicted"/>
<comment type="caution">
    <text evidence="1">The sequence shown here is derived from an EMBL/GenBank/DDBJ whole genome shotgun (WGS) entry which is preliminary data.</text>
</comment>
<accession>A0ACC2NE69</accession>
<dbReference type="EMBL" id="CM056743">
    <property type="protein sequence ID" value="KAJ8669196.1"/>
    <property type="molecule type" value="Genomic_DNA"/>
</dbReference>
<reference evidence="1" key="1">
    <citation type="submission" date="2023-04" db="EMBL/GenBank/DDBJ databases">
        <title>A chromosome-level genome assembly of the parasitoid wasp Eretmocerus hayati.</title>
        <authorList>
            <person name="Zhong Y."/>
            <person name="Liu S."/>
            <person name="Liu Y."/>
        </authorList>
    </citation>
    <scope>NUCLEOTIDE SEQUENCE</scope>
    <source>
        <strain evidence="1">ZJU_SS_LIU_2023</strain>
    </source>
</reference>
<keyword evidence="2" id="KW-1185">Reference proteome</keyword>
<sequence>MKEDLFRLTKTDKELVSKGEKLEDQHVDKFHHLIQITTSTIPRSTLYCNKLERVTPILRGTQHVQIIHCCTDGCEKCEGGHWICFFYDGESFFIYDSLNFKSLYKNAEMFLRSLCPFFDEIPIYYPQVQYQTNGKDCGPHAMAMATSVIFDEDPCTVDYSMKDLRPHILGMFHRNTLQSFPGRRSVLRQNQTNFCPKPKLTFNKLPCGLRSFPPLAIYVSTEQQSNSYFVRGLPNPDGVSCYANASLQSIVHCESMQKHCLVGAQLDQLFENMREYLSNSFVNILTLRKYADGIFSLSRQQDVSEFMTFLFDKSEYLRSNFKHTLVIRRTCLSCKLDQKTEMDNHVLIADLPADFKSGNLQTIIDHNLNKWKQTDIVCGGKLPTEKQLQLKCDDQGRCLGKRAEKLDIVSEKDMLVLSLNIMRSDSSGNITKKSDGFIYLSPIQGGTTQKFSDNHSRVGKNIFTNSSIQPTVDRLSTTSTDYPTLPDDGASRSERQSLLQNFLFPRGRPNVQIKDQSETNIDSIKVVGGPYRNVTSPCVGLVNTHVIPTKRKRDSDDVLGKRHNYTFHDSCMYEQRCREQETKITGLNSFTILTPRNSSAQNDQQKNFASYRSPLSYDTTREAGLNSLVLHPIMSELHNIGGSSNGPCIAISKKEKRKLSPGNISLLEGEIVNKMKLKKMTSITDSASMRKRSMGGKCRVPDGVIQNQSYDGIENYRIKRKRERDRASYLRCRDKILAKKKDYYQLNKMNISAKKRFAYTLNREYYKLQYKKNKEKIRISRNIRSRKAKRANNRSAKLRAAKKISKKYRKLRRRLAKYRSNFHEKDKISNKHPSEIYRVGFRKKTDTLLSDRQKIIDRVMERSDSHMTLDKLQVDRVVTRCIHIRDSHMKQLKKNLKSTQKKCELAISKLGDVPLSENVKFAISILCGRSGHRSSTEPYFLETVYNTDRFKRWLETDLDENGPEPCKTVPETMSHSRVVDENLIEPLSELPSESVDDVFIINDRGQVTNILPPIPTRGKSDGFWVCDDYCREVDVDALQDIKDLYYEVSVISYKNLAEFVSNLDVCAVQSRAMGKKGHPVTCYAEPLSCKSKFLKLDLLSYHFPYLRTMKRSIHRIKNSYQTIIDIGNALEEGSFTELNKIYEDGKNIFVTSEAKHAEICLDEDKLHDMYSAGIQKFKEIDMDPPRIPCVSCERLCTSKYTTPVVKHLDPTISECLLLGDEIPGNAELSYWKQLQSLYDPEEFNNSFICNHCSGHLKKNRLPSLCILNNLRSDKVPQEIRTLNRFEKMLIQRAKAFQCVVKLETVQKKNIPHHMKLDQVKGRTFHLPLPLEATLDKLCKDTDPIDLNHELFVLIRSNPTKKKVIWEDYVDIKKIWNALKWLKANNPLYANIHLPGTPDELLTHLAQSHLEYPEDSGDGSRSKERTSNDGSHCFAQDVNCEASRSNCCLADGGPMNNPTDFSKKTPEIAVDHPVSANNLQSDNMKPQLSPSIDRCNNNSDVKTVTDAHIKHNDNNPAIPRFASNAYKFSLEFTLGPIPEFMPIQHCIKSPSN</sequence>
<dbReference type="Proteomes" id="UP001239111">
    <property type="component" value="Chromosome 3"/>
</dbReference>